<dbReference type="EMBL" id="JABFAF010064626">
    <property type="protein sequence ID" value="MBA0875595.1"/>
    <property type="molecule type" value="Genomic_DNA"/>
</dbReference>
<dbReference type="Proteomes" id="UP000593576">
    <property type="component" value="Unassembled WGS sequence"/>
</dbReference>
<dbReference type="InterPro" id="IPR036691">
    <property type="entry name" value="Endo/exonu/phosph_ase_sf"/>
</dbReference>
<comment type="caution">
    <text evidence="2">The sequence shown here is derived from an EMBL/GenBank/DDBJ whole genome shotgun (WGS) entry which is preliminary data.</text>
</comment>
<accession>A0A7J9MWV2</accession>
<dbReference type="PANTHER" id="PTHR35218">
    <property type="entry name" value="RNASE H DOMAIN-CONTAINING PROTEIN"/>
    <property type="match status" value="1"/>
</dbReference>
<dbReference type="Gene3D" id="3.60.10.10">
    <property type="entry name" value="Endonuclease/exonuclease/phosphatase"/>
    <property type="match status" value="1"/>
</dbReference>
<dbReference type="PANTHER" id="PTHR35218:SF9">
    <property type="entry name" value="ENDONUCLEASE_EXONUCLEASE_PHOSPHATASE DOMAIN-CONTAINING PROTEIN"/>
    <property type="match status" value="1"/>
</dbReference>
<dbReference type="AlphaFoldDB" id="A0A7J9MWV2"/>
<reference evidence="2 3" key="1">
    <citation type="journal article" date="2019" name="Genome Biol. Evol.">
        <title>Insights into the evolution of the New World diploid cottons (Gossypium, subgenus Houzingenia) based on genome sequencing.</title>
        <authorList>
            <person name="Grover C.E."/>
            <person name="Arick M.A. 2nd"/>
            <person name="Thrash A."/>
            <person name="Conover J.L."/>
            <person name="Sanders W.S."/>
            <person name="Peterson D.G."/>
            <person name="Frelichowski J.E."/>
            <person name="Scheffler J.A."/>
            <person name="Scheffler B.E."/>
            <person name="Wendel J.F."/>
        </authorList>
    </citation>
    <scope>NUCLEOTIDE SEQUENCE [LARGE SCALE GENOMIC DNA]</scope>
    <source>
        <strain evidence="2">1</strain>
        <tissue evidence="2">Leaf</tissue>
    </source>
</reference>
<protein>
    <submittedName>
        <fullName evidence="2">Uncharacterized protein</fullName>
    </submittedName>
</protein>
<name>A0A7J9MWV2_GOSSC</name>
<evidence type="ECO:0000313" key="2">
    <source>
        <dbReference type="EMBL" id="MBA0875595.1"/>
    </source>
</evidence>
<gene>
    <name evidence="2" type="ORF">Goshw_006436</name>
</gene>
<feature type="region of interest" description="Disordered" evidence="1">
    <location>
        <begin position="135"/>
        <end position="159"/>
    </location>
</feature>
<proteinExistence type="predicted"/>
<evidence type="ECO:0000313" key="3">
    <source>
        <dbReference type="Proteomes" id="UP000593576"/>
    </source>
</evidence>
<sequence>MEEAEISYLEEELVQLSVKSSLVVPNKNSLLIYFVWIKKSYNPDNFLAQLKRFVRSEDKGNFCRLKIKIDVQKPLRRGIFVSTGNQDKPEEREKVEDEQPYSVALKAESNLLGKESQRFGSVTKKSMKQRYYTGKADVHKGSESPSRVVPKPGQQREKKMESVKDSIIWESNNVQQKFRDIAERTEFSGMYMEETVSGKRKCDTKQLEEMDNSFVGNVLKKPTFDGEGLGVSVLSDSLKPILEHDTVLFQHGSAAIIKQACRRLRLTLKSHNPHIVFLMETKLDGKRMEKVSRKCGFMNGIDVQAKGSHGGLSLLRNGNDLRFTDFYGSLFARDRQGSWELIRKFKGDCNMPWIIYEDFNEILHSQLLKDRQLVDGGYSGPWFTWERGNLPKSGYSGPWFTWERVNLPKTNIRERLDRGVDVIREVWETTSNDLAKLEALPSALIEWSKVVKKDWGDTTKQLENRLATLTEGETIIFLEFLVLNRKIQLFH</sequence>
<dbReference type="SUPFAM" id="SSF56219">
    <property type="entry name" value="DNase I-like"/>
    <property type="match status" value="1"/>
</dbReference>
<keyword evidence="3" id="KW-1185">Reference proteome</keyword>
<organism evidence="2 3">
    <name type="scientific">Gossypium schwendimanii</name>
    <name type="common">Cotton</name>
    <dbReference type="NCBI Taxonomy" id="34291"/>
    <lineage>
        <taxon>Eukaryota</taxon>
        <taxon>Viridiplantae</taxon>
        <taxon>Streptophyta</taxon>
        <taxon>Embryophyta</taxon>
        <taxon>Tracheophyta</taxon>
        <taxon>Spermatophyta</taxon>
        <taxon>Magnoliopsida</taxon>
        <taxon>eudicotyledons</taxon>
        <taxon>Gunneridae</taxon>
        <taxon>Pentapetalae</taxon>
        <taxon>rosids</taxon>
        <taxon>malvids</taxon>
        <taxon>Malvales</taxon>
        <taxon>Malvaceae</taxon>
        <taxon>Malvoideae</taxon>
        <taxon>Gossypium</taxon>
    </lineage>
</organism>
<evidence type="ECO:0000256" key="1">
    <source>
        <dbReference type="SAM" id="MobiDB-lite"/>
    </source>
</evidence>
<dbReference type="OrthoDB" id="1001388at2759"/>